<evidence type="ECO:0000256" key="7">
    <source>
        <dbReference type="ARBA" id="ARBA00022898"/>
    </source>
</evidence>
<evidence type="ECO:0000313" key="11">
    <source>
        <dbReference type="EMBL" id="WZL75143.1"/>
    </source>
</evidence>
<comment type="pathway">
    <text evidence="2 9">Amino-acid biosynthesis; L-histidine biosynthesis; L-histidine from 5-phospho-alpha-D-ribose 1-diphosphate: step 7/9.</text>
</comment>
<evidence type="ECO:0000256" key="9">
    <source>
        <dbReference type="HAMAP-Rule" id="MF_01023"/>
    </source>
</evidence>
<gene>
    <name evidence="9 11" type="primary">hisC</name>
    <name evidence="11" type="ORF">QBE54_05945</name>
</gene>
<dbReference type="Gene3D" id="3.90.1150.10">
    <property type="entry name" value="Aspartate Aminotransferase, domain 1"/>
    <property type="match status" value="1"/>
</dbReference>
<dbReference type="PROSITE" id="PS00599">
    <property type="entry name" value="AA_TRANSFER_CLASS_2"/>
    <property type="match status" value="1"/>
</dbReference>
<dbReference type="Gene3D" id="3.40.640.10">
    <property type="entry name" value="Type I PLP-dependent aspartate aminotransferase-like (Major domain)"/>
    <property type="match status" value="1"/>
</dbReference>
<evidence type="ECO:0000256" key="5">
    <source>
        <dbReference type="ARBA" id="ARBA00022576"/>
    </source>
</evidence>
<keyword evidence="12" id="KW-1185">Reference proteome</keyword>
<dbReference type="InterPro" id="IPR015421">
    <property type="entry name" value="PyrdxlP-dep_Trfase_major"/>
</dbReference>
<comment type="cofactor">
    <cofactor evidence="1 9">
        <name>pyridoxal 5'-phosphate</name>
        <dbReference type="ChEBI" id="CHEBI:597326"/>
    </cofactor>
</comment>
<keyword evidence="6 9" id="KW-0808">Transferase</keyword>
<dbReference type="NCBIfam" id="TIGR01141">
    <property type="entry name" value="hisC"/>
    <property type="match status" value="1"/>
</dbReference>
<dbReference type="SUPFAM" id="SSF53383">
    <property type="entry name" value="PLP-dependent transferases"/>
    <property type="match status" value="1"/>
</dbReference>
<keyword evidence="7 9" id="KW-0663">Pyridoxal phosphate</keyword>
<dbReference type="GO" id="GO:0004400">
    <property type="term" value="F:histidinol-phosphate transaminase activity"/>
    <property type="evidence" value="ECO:0007669"/>
    <property type="project" value="UniProtKB-EC"/>
</dbReference>
<evidence type="ECO:0000256" key="4">
    <source>
        <dbReference type="ARBA" id="ARBA00011738"/>
    </source>
</evidence>
<evidence type="ECO:0000256" key="3">
    <source>
        <dbReference type="ARBA" id="ARBA00007970"/>
    </source>
</evidence>
<protein>
    <recommendedName>
        <fullName evidence="9">Histidinol-phosphate aminotransferase</fullName>
        <ecNumber evidence="9">2.6.1.9</ecNumber>
    </recommendedName>
    <alternativeName>
        <fullName evidence="9">Imidazole acetol-phosphate transaminase</fullName>
    </alternativeName>
</protein>
<organism evidence="11 12">
    <name type="scientific">Thermatribacter velox</name>
    <dbReference type="NCBI Taxonomy" id="3039681"/>
    <lineage>
        <taxon>Bacteria</taxon>
        <taxon>Pseudomonadati</taxon>
        <taxon>Atribacterota</taxon>
        <taxon>Atribacteria</taxon>
        <taxon>Atribacterales</taxon>
        <taxon>Thermatribacteraceae</taxon>
        <taxon>Thermatribacter</taxon>
    </lineage>
</organism>
<sequence>MLAFRKVVEKMEGYVPGEQPQEKGFIKLNTNENPYPPPREVLKALQEKVTPERLALYPPPLSDQLRFKLSEVYGVPPDQIIVGNGSDELLNIIFRAFLGYRSRVAYLYPTYTLYRTLATIQEADYLEIPFQGEDFQQLPSRFLAEEADLKVVCNPNSPTGTFIPMEEIEKLLQSSRCPVVLDEAYVDFAEESALPLLPKYPHLIIVRTLSKSFSLAGLRIGFLFAHSEVVKGLLKLKDSYNVNILSQIAGVAALEGLNQVKENISKIKRTREWFSQALKSLGFQVLPSQANFVFVRSRSYESLEKVYQELKSRKILVRFFPEWKEWLRITIGKDQEMQILLENLKEILGKEWNQGA</sequence>
<comment type="catalytic activity">
    <reaction evidence="8 9">
        <text>L-histidinol phosphate + 2-oxoglutarate = 3-(imidazol-4-yl)-2-oxopropyl phosphate + L-glutamate</text>
        <dbReference type="Rhea" id="RHEA:23744"/>
        <dbReference type="ChEBI" id="CHEBI:16810"/>
        <dbReference type="ChEBI" id="CHEBI:29985"/>
        <dbReference type="ChEBI" id="CHEBI:57766"/>
        <dbReference type="ChEBI" id="CHEBI:57980"/>
        <dbReference type="EC" id="2.6.1.9"/>
    </reaction>
</comment>
<evidence type="ECO:0000256" key="6">
    <source>
        <dbReference type="ARBA" id="ARBA00022679"/>
    </source>
</evidence>
<evidence type="ECO:0000256" key="2">
    <source>
        <dbReference type="ARBA" id="ARBA00005011"/>
    </source>
</evidence>
<comment type="subunit">
    <text evidence="4 9">Homodimer.</text>
</comment>
<accession>A0ABZ2Y7Z7</accession>
<evidence type="ECO:0000259" key="10">
    <source>
        <dbReference type="Pfam" id="PF00155"/>
    </source>
</evidence>
<dbReference type="EMBL" id="CP121689">
    <property type="protein sequence ID" value="WZL75143.1"/>
    <property type="molecule type" value="Genomic_DNA"/>
</dbReference>
<dbReference type="PANTHER" id="PTHR43643">
    <property type="entry name" value="HISTIDINOL-PHOSPHATE AMINOTRANSFERASE 2"/>
    <property type="match status" value="1"/>
</dbReference>
<dbReference type="Proteomes" id="UP001461341">
    <property type="component" value="Chromosome"/>
</dbReference>
<keyword evidence="9" id="KW-0028">Amino-acid biosynthesis</keyword>
<name>A0ABZ2Y7Z7_9BACT</name>
<keyword evidence="5 9" id="KW-0032">Aminotransferase</keyword>
<dbReference type="PANTHER" id="PTHR43643:SF3">
    <property type="entry name" value="HISTIDINOL-PHOSPHATE AMINOTRANSFERASE"/>
    <property type="match status" value="1"/>
</dbReference>
<keyword evidence="9" id="KW-0368">Histidine biosynthesis</keyword>
<dbReference type="InterPro" id="IPR001917">
    <property type="entry name" value="Aminotrans_II_pyridoxalP_BS"/>
</dbReference>
<dbReference type="Pfam" id="PF00155">
    <property type="entry name" value="Aminotran_1_2"/>
    <property type="match status" value="1"/>
</dbReference>
<feature type="modified residue" description="N6-(pyridoxal phosphate)lysine" evidence="9">
    <location>
        <position position="211"/>
    </location>
</feature>
<comment type="similarity">
    <text evidence="3 9">Belongs to the class-II pyridoxal-phosphate-dependent aminotransferase family. Histidinol-phosphate aminotransferase subfamily.</text>
</comment>
<dbReference type="InterPro" id="IPR050106">
    <property type="entry name" value="HistidinolP_aminotransfase"/>
</dbReference>
<dbReference type="HAMAP" id="MF_01023">
    <property type="entry name" value="HisC_aminotrans_2"/>
    <property type="match status" value="1"/>
</dbReference>
<dbReference type="InterPro" id="IPR015424">
    <property type="entry name" value="PyrdxlP-dep_Trfase"/>
</dbReference>
<proteinExistence type="inferred from homology"/>
<dbReference type="InterPro" id="IPR004839">
    <property type="entry name" value="Aminotransferase_I/II_large"/>
</dbReference>
<dbReference type="CDD" id="cd00609">
    <property type="entry name" value="AAT_like"/>
    <property type="match status" value="1"/>
</dbReference>
<evidence type="ECO:0000256" key="8">
    <source>
        <dbReference type="ARBA" id="ARBA00047481"/>
    </source>
</evidence>
<evidence type="ECO:0000313" key="12">
    <source>
        <dbReference type="Proteomes" id="UP001461341"/>
    </source>
</evidence>
<dbReference type="InterPro" id="IPR005861">
    <property type="entry name" value="HisP_aminotrans"/>
</dbReference>
<evidence type="ECO:0000256" key="1">
    <source>
        <dbReference type="ARBA" id="ARBA00001933"/>
    </source>
</evidence>
<dbReference type="InterPro" id="IPR015422">
    <property type="entry name" value="PyrdxlP-dep_Trfase_small"/>
</dbReference>
<dbReference type="EC" id="2.6.1.9" evidence="9"/>
<feature type="domain" description="Aminotransferase class I/classII large" evidence="10">
    <location>
        <begin position="25"/>
        <end position="343"/>
    </location>
</feature>
<reference evidence="11 12" key="1">
    <citation type="submission" date="2023-03" db="EMBL/GenBank/DDBJ databases">
        <title>Novel Species.</title>
        <authorList>
            <person name="Ma S."/>
        </authorList>
    </citation>
    <scope>NUCLEOTIDE SEQUENCE [LARGE SCALE GENOMIC DNA]</scope>
    <source>
        <strain evidence="11 12">B11</strain>
    </source>
</reference>
<dbReference type="RefSeq" id="WP_369017289.1">
    <property type="nucleotide sequence ID" value="NZ_CP121689.1"/>
</dbReference>